<reference evidence="1 2" key="1">
    <citation type="submission" date="2018-02" db="EMBL/GenBank/DDBJ databases">
        <title>Whole genome sequencing of endophytic bacterium.</title>
        <authorList>
            <person name="Eedara R."/>
            <person name="Podile A.R."/>
        </authorList>
    </citation>
    <scope>NUCLEOTIDE SEQUENCE [LARGE SCALE GENOMIC DNA]</scope>
    <source>
        <strain evidence="1 2">RP1T</strain>
    </source>
</reference>
<gene>
    <name evidence="1" type="ORF">C5L14_21165</name>
</gene>
<name>A0A2S9Q829_9HYPH</name>
<dbReference type="EMBL" id="PUEJ01000008">
    <property type="protein sequence ID" value="PRH85501.1"/>
    <property type="molecule type" value="Genomic_DNA"/>
</dbReference>
<dbReference type="RefSeq" id="WP_105864061.1">
    <property type="nucleotide sequence ID" value="NZ_PUEJ01000008.1"/>
</dbReference>
<comment type="caution">
    <text evidence="1">The sequence shown here is derived from an EMBL/GenBank/DDBJ whole genome shotgun (WGS) entry which is preliminary data.</text>
</comment>
<organism evidence="1 2">
    <name type="scientific">Labrys okinawensis</name>
    <dbReference type="NCBI Taxonomy" id="346911"/>
    <lineage>
        <taxon>Bacteria</taxon>
        <taxon>Pseudomonadati</taxon>
        <taxon>Pseudomonadota</taxon>
        <taxon>Alphaproteobacteria</taxon>
        <taxon>Hyphomicrobiales</taxon>
        <taxon>Xanthobacteraceae</taxon>
        <taxon>Labrys</taxon>
    </lineage>
</organism>
<proteinExistence type="predicted"/>
<sequence>MKPSFKKTKFCFFSFFVFGEIFENFVEAFSEKFEAFTESRSWAINPPILFQREDGDEGEEEGPFIIGGELKIFDTLKGNVDRDDDIRSYHDVKSIIDFLTDESFRYSAEIEFTLDGEDIGDISSGVVSELLSDVLLGEWRKQLKLPES</sequence>
<dbReference type="OrthoDB" id="9767869at2"/>
<evidence type="ECO:0000313" key="2">
    <source>
        <dbReference type="Proteomes" id="UP000237682"/>
    </source>
</evidence>
<accession>A0A2S9Q829</accession>
<dbReference type="Proteomes" id="UP000237682">
    <property type="component" value="Unassembled WGS sequence"/>
</dbReference>
<dbReference type="AlphaFoldDB" id="A0A2S9Q829"/>
<keyword evidence="2" id="KW-1185">Reference proteome</keyword>
<protein>
    <submittedName>
        <fullName evidence="1">Uncharacterized protein</fullName>
    </submittedName>
</protein>
<evidence type="ECO:0000313" key="1">
    <source>
        <dbReference type="EMBL" id="PRH85501.1"/>
    </source>
</evidence>